<evidence type="ECO:0000259" key="1">
    <source>
        <dbReference type="Pfam" id="PF18962"/>
    </source>
</evidence>
<feature type="domain" description="Secretion system C-terminal sorting" evidence="1">
    <location>
        <begin position="93"/>
        <end position="170"/>
    </location>
</feature>
<protein>
    <submittedName>
        <fullName evidence="2">T9SS type A sorting domain-containing protein</fullName>
    </submittedName>
</protein>
<proteinExistence type="predicted"/>
<dbReference type="AlphaFoldDB" id="A0A8T9QFN0"/>
<gene>
    <name evidence="2" type="ORF">MUN79_12615</name>
</gene>
<dbReference type="InterPro" id="IPR026444">
    <property type="entry name" value="Secre_tail"/>
</dbReference>
<sequence length="172" mass="18624">MVKVGLLAKKYEAPLSQLSQEIQPQKDKWAADLKAIAAKNATPGQLEKRQELGHGLRGHGQLSQFFRPAKFLLLDPNAPTPSASAGAGAGLNVYPNPAVATNQLEYSVKKAGPVTIEILDGRGNTLRPVVQNEEQEKGSHTLSTNLSDLPAGTYFYKITTRSGTETKRFVKQ</sequence>
<reference evidence="2" key="1">
    <citation type="submission" date="2022-04" db="EMBL/GenBank/DDBJ databases">
        <title>Hymenobacter sp. isolated from the air.</title>
        <authorList>
            <person name="Won M."/>
            <person name="Lee C.-M."/>
            <person name="Woen H.-Y."/>
            <person name="Kwon S.-W."/>
        </authorList>
    </citation>
    <scope>NUCLEOTIDE SEQUENCE</scope>
    <source>
        <strain evidence="2">5116S-3</strain>
    </source>
</reference>
<name>A0A8T9QFN0_9BACT</name>
<dbReference type="NCBIfam" id="TIGR04183">
    <property type="entry name" value="Por_Secre_tail"/>
    <property type="match status" value="1"/>
</dbReference>
<dbReference type="Gene3D" id="2.60.40.4070">
    <property type="match status" value="1"/>
</dbReference>
<dbReference type="RefSeq" id="WP_244677969.1">
    <property type="nucleotide sequence ID" value="NZ_CP095046.1"/>
</dbReference>
<dbReference type="Pfam" id="PF18962">
    <property type="entry name" value="Por_Secre_tail"/>
    <property type="match status" value="1"/>
</dbReference>
<evidence type="ECO:0000313" key="3">
    <source>
        <dbReference type="Proteomes" id="UP000831796"/>
    </source>
</evidence>
<dbReference type="KEGG" id="hcu:MUN79_12615"/>
<dbReference type="EMBL" id="CP095046">
    <property type="protein sequence ID" value="UOQ74630.1"/>
    <property type="molecule type" value="Genomic_DNA"/>
</dbReference>
<organism evidence="2 3">
    <name type="scientific">Hymenobacter cellulosilyticus</name>
    <dbReference type="NCBI Taxonomy" id="2932248"/>
    <lineage>
        <taxon>Bacteria</taxon>
        <taxon>Pseudomonadati</taxon>
        <taxon>Bacteroidota</taxon>
        <taxon>Cytophagia</taxon>
        <taxon>Cytophagales</taxon>
        <taxon>Hymenobacteraceae</taxon>
        <taxon>Hymenobacter</taxon>
    </lineage>
</organism>
<dbReference type="Proteomes" id="UP000831796">
    <property type="component" value="Chromosome"/>
</dbReference>
<keyword evidence="3" id="KW-1185">Reference proteome</keyword>
<accession>A0A8T9QFN0</accession>
<evidence type="ECO:0000313" key="2">
    <source>
        <dbReference type="EMBL" id="UOQ74630.1"/>
    </source>
</evidence>